<keyword evidence="5" id="KW-0288">FMN</keyword>
<sequence length="356" mass="37409">MTRSQTFTRRLGIRHPVIQAPMAVIGTPELAAAVSNAGGLGSLALGHLTVAQAAEQIRKTRVLTTAPFSVNFFCHQPPKRSDEQDIAWLQFLAQKTGVPRAALPEQLREIYDTAYANAPLLDMLLAERPALVSFHFGVPEVAAIKALRDAGIVTMATATSLAEAQQIEAAGIDMLCAQGYEAGGHRGIFDPAEDLKLSTFALTRLLVSKCNLPVIAAGGIMDGAGIAAVINLGAAGAQLGTAFIACPESSASAAYRAQLLGAGAYNTAVTANISGRPARGMVNRMYFSAHAGKVPDYPVAYDAAKVLNQWANAQGNYDYAAHWAGQGAPLAREMPAAQLLDVLVEEWQRASSAAGQ</sequence>
<name>A0A0N0XI93_9NEIS</name>
<dbReference type="RefSeq" id="WP_053938008.1">
    <property type="nucleotide sequence ID" value="NZ_LAQT01000009.1"/>
</dbReference>
<evidence type="ECO:0000256" key="2">
    <source>
        <dbReference type="ARBA" id="ARBA00009881"/>
    </source>
</evidence>
<keyword evidence="6" id="KW-0547">Nucleotide-binding</keyword>
<evidence type="ECO:0000256" key="11">
    <source>
        <dbReference type="ARBA" id="ARBA00067136"/>
    </source>
</evidence>
<evidence type="ECO:0000256" key="4">
    <source>
        <dbReference type="ARBA" id="ARBA00022630"/>
    </source>
</evidence>
<keyword evidence="8 12" id="KW-0503">Monooxygenase</keyword>
<dbReference type="GO" id="GO:0000166">
    <property type="term" value="F:nucleotide binding"/>
    <property type="evidence" value="ECO:0007669"/>
    <property type="project" value="UniProtKB-KW"/>
</dbReference>
<dbReference type="Pfam" id="PF03060">
    <property type="entry name" value="NMO"/>
    <property type="match status" value="1"/>
</dbReference>
<dbReference type="SUPFAM" id="SSF51412">
    <property type="entry name" value="Inosine monophosphate dehydrogenase (IMPDH)"/>
    <property type="match status" value="1"/>
</dbReference>
<evidence type="ECO:0000256" key="6">
    <source>
        <dbReference type="ARBA" id="ARBA00022741"/>
    </source>
</evidence>
<dbReference type="STRING" id="857265.WG78_11745"/>
<dbReference type="EMBL" id="LAQT01000009">
    <property type="protein sequence ID" value="KPC52516.1"/>
    <property type="molecule type" value="Genomic_DNA"/>
</dbReference>
<evidence type="ECO:0000256" key="8">
    <source>
        <dbReference type="ARBA" id="ARBA00023033"/>
    </source>
</evidence>
<evidence type="ECO:0000256" key="9">
    <source>
        <dbReference type="ARBA" id="ARBA00031155"/>
    </source>
</evidence>
<dbReference type="PANTHER" id="PTHR42747:SF3">
    <property type="entry name" value="NITRONATE MONOOXYGENASE-RELATED"/>
    <property type="match status" value="1"/>
</dbReference>
<evidence type="ECO:0000256" key="10">
    <source>
        <dbReference type="ARBA" id="ARBA00049401"/>
    </source>
</evidence>
<evidence type="ECO:0000256" key="7">
    <source>
        <dbReference type="ARBA" id="ARBA00023002"/>
    </source>
</evidence>
<dbReference type="OrthoDB" id="9778912at2"/>
<dbReference type="CDD" id="cd04730">
    <property type="entry name" value="NPD_like"/>
    <property type="match status" value="1"/>
</dbReference>
<comment type="cofactor">
    <cofactor evidence="1">
        <name>FMN</name>
        <dbReference type="ChEBI" id="CHEBI:58210"/>
    </cofactor>
</comment>
<keyword evidence="3" id="KW-0216">Detoxification</keyword>
<dbReference type="FunFam" id="3.20.20.70:FF:000154">
    <property type="entry name" value="Probable nitronate monooxygenase"/>
    <property type="match status" value="1"/>
</dbReference>
<dbReference type="InterPro" id="IPR013785">
    <property type="entry name" value="Aldolase_TIM"/>
</dbReference>
<dbReference type="Gene3D" id="3.20.20.70">
    <property type="entry name" value="Aldolase class I"/>
    <property type="match status" value="1"/>
</dbReference>
<keyword evidence="7 12" id="KW-0560">Oxidoreductase</keyword>
<comment type="caution">
    <text evidence="12">The sequence shown here is derived from an EMBL/GenBank/DDBJ whole genome shotgun (WGS) entry which is preliminary data.</text>
</comment>
<dbReference type="Proteomes" id="UP000037939">
    <property type="component" value="Unassembled WGS sequence"/>
</dbReference>
<dbReference type="PANTHER" id="PTHR42747">
    <property type="entry name" value="NITRONATE MONOOXYGENASE-RELATED"/>
    <property type="match status" value="1"/>
</dbReference>
<dbReference type="GO" id="GO:0009636">
    <property type="term" value="P:response to toxic substance"/>
    <property type="evidence" value="ECO:0007669"/>
    <property type="project" value="UniProtKB-KW"/>
</dbReference>
<evidence type="ECO:0000256" key="5">
    <source>
        <dbReference type="ARBA" id="ARBA00022643"/>
    </source>
</evidence>
<keyword evidence="13" id="KW-1185">Reference proteome</keyword>
<dbReference type="InterPro" id="IPR004136">
    <property type="entry name" value="NMO"/>
</dbReference>
<evidence type="ECO:0000313" key="12">
    <source>
        <dbReference type="EMBL" id="KPC52516.1"/>
    </source>
</evidence>
<dbReference type="GO" id="GO:0018580">
    <property type="term" value="F:nitronate monooxygenase activity"/>
    <property type="evidence" value="ECO:0007669"/>
    <property type="project" value="InterPro"/>
</dbReference>
<accession>A0A0N0XI93</accession>
<evidence type="ECO:0000313" key="13">
    <source>
        <dbReference type="Proteomes" id="UP000037939"/>
    </source>
</evidence>
<comment type="catalytic activity">
    <reaction evidence="10">
        <text>3 propionate 3-nitronate + 3 O2 + H2O = 3 3-oxopropanoate + 2 nitrate + nitrite + H2O2 + 3 H(+)</text>
        <dbReference type="Rhea" id="RHEA:57332"/>
        <dbReference type="ChEBI" id="CHEBI:15377"/>
        <dbReference type="ChEBI" id="CHEBI:15378"/>
        <dbReference type="ChEBI" id="CHEBI:15379"/>
        <dbReference type="ChEBI" id="CHEBI:16240"/>
        <dbReference type="ChEBI" id="CHEBI:16301"/>
        <dbReference type="ChEBI" id="CHEBI:17632"/>
        <dbReference type="ChEBI" id="CHEBI:33190"/>
        <dbReference type="ChEBI" id="CHEBI:136067"/>
    </reaction>
</comment>
<dbReference type="PATRIC" id="fig|857265.3.peg.2413"/>
<dbReference type="AlphaFoldDB" id="A0A0N0XI93"/>
<keyword evidence="4" id="KW-0285">Flavoprotein</keyword>
<protein>
    <recommendedName>
        <fullName evidence="11">Nitronate monooxygenase</fullName>
    </recommendedName>
    <alternativeName>
        <fullName evidence="9">Propionate 3-nitronate monooxygenase</fullName>
    </alternativeName>
</protein>
<evidence type="ECO:0000256" key="1">
    <source>
        <dbReference type="ARBA" id="ARBA00001917"/>
    </source>
</evidence>
<comment type="similarity">
    <text evidence="2">Belongs to the nitronate monooxygenase family. NMO class I subfamily.</text>
</comment>
<proteinExistence type="inferred from homology"/>
<gene>
    <name evidence="12" type="ORF">WG78_11745</name>
</gene>
<reference evidence="12 13" key="1">
    <citation type="submission" date="2015-07" db="EMBL/GenBank/DDBJ databases">
        <title>Draft genome sequence of the Amantichitinum ursilacus IGB-41, a new chitin-degrading bacterium.</title>
        <authorList>
            <person name="Kirstahler P."/>
            <person name="Guenther M."/>
            <person name="Grumaz C."/>
            <person name="Rupp S."/>
            <person name="Zibek S."/>
            <person name="Sohn K."/>
        </authorList>
    </citation>
    <scope>NUCLEOTIDE SEQUENCE [LARGE SCALE GENOMIC DNA]</scope>
    <source>
        <strain evidence="12 13">IGB-41</strain>
    </source>
</reference>
<evidence type="ECO:0000256" key="3">
    <source>
        <dbReference type="ARBA" id="ARBA00022575"/>
    </source>
</evidence>
<organism evidence="12 13">
    <name type="scientific">Amantichitinum ursilacus</name>
    <dbReference type="NCBI Taxonomy" id="857265"/>
    <lineage>
        <taxon>Bacteria</taxon>
        <taxon>Pseudomonadati</taxon>
        <taxon>Pseudomonadota</taxon>
        <taxon>Betaproteobacteria</taxon>
        <taxon>Neisseriales</taxon>
        <taxon>Chitinibacteraceae</taxon>
        <taxon>Amantichitinum</taxon>
    </lineage>
</organism>